<reference evidence="4" key="1">
    <citation type="submission" date="2006-01" db="EMBL/GenBank/DDBJ databases">
        <title>Genome of the cyst-dividing bacterium Ramlibacter tataouinensis.</title>
        <authorList>
            <person name="Barakat M."/>
            <person name="Ortet P."/>
            <person name="De Luca G."/>
            <person name="Jourlin-Castelli C."/>
            <person name="Ansaldi M."/>
            <person name="Py B."/>
            <person name="Fichant G."/>
            <person name="Coutinho P."/>
            <person name="Voulhoux R."/>
            <person name="Bastien O."/>
            <person name="Roy S."/>
            <person name="Marechal E."/>
            <person name="Henrissat B."/>
            <person name="Quentin Y."/>
            <person name="Noirot P."/>
            <person name="Filloux A."/>
            <person name="Mejean V."/>
            <person name="DuBow M."/>
            <person name="Barras F."/>
            <person name="Heulin T."/>
        </authorList>
    </citation>
    <scope>NUCLEOTIDE SEQUENCE [LARGE SCALE GENOMIC DNA]</scope>
    <source>
        <strain evidence="4">ATCC BAA-407 / DSM 14655 / LMG 21543 / TTB310</strain>
    </source>
</reference>
<evidence type="ECO:0000259" key="2">
    <source>
        <dbReference type="Pfam" id="PF07786"/>
    </source>
</evidence>
<reference evidence="3 4" key="2">
    <citation type="journal article" date="2011" name="PLoS ONE">
        <title>The Cyst-Dividing Bacterium Ramlibacter tataouinensis TTB310 Genome Reveals a Well-Stocked Toolbox for Adaptation to a Desert Environment.</title>
        <authorList>
            <person name="De Luca G."/>
            <person name="Barakat M."/>
            <person name="Ortet P."/>
            <person name="Fochesato S."/>
            <person name="Jourlin-Castelli C."/>
            <person name="Ansaldi M."/>
            <person name="Py B."/>
            <person name="Fichant G."/>
            <person name="Coutinho P.M."/>
            <person name="Voulhoux R."/>
            <person name="Bastien O."/>
            <person name="Marechal E."/>
            <person name="Henrissat B."/>
            <person name="Quentin Y."/>
            <person name="Noirot P."/>
            <person name="Filloux A."/>
            <person name="Mejean V."/>
            <person name="Dubow M.S."/>
            <person name="Barras F."/>
            <person name="Barbe V."/>
            <person name="Weissenbach J."/>
            <person name="Mihalcescu I."/>
            <person name="Vermeglio A."/>
            <person name="Achouak W."/>
            <person name="Heulin T."/>
        </authorList>
    </citation>
    <scope>NUCLEOTIDE SEQUENCE [LARGE SCALE GENOMIC DNA]</scope>
    <source>
        <strain evidence="4">ATCC BAA-407 / DSM 14655 / LMG 21543 / TTB310</strain>
    </source>
</reference>
<dbReference type="Proteomes" id="UP000008385">
    <property type="component" value="Chromosome"/>
</dbReference>
<feature type="transmembrane region" description="Helical" evidence="1">
    <location>
        <begin position="12"/>
        <end position="30"/>
    </location>
</feature>
<evidence type="ECO:0000256" key="1">
    <source>
        <dbReference type="SAM" id="Phobius"/>
    </source>
</evidence>
<feature type="transmembrane region" description="Helical" evidence="1">
    <location>
        <begin position="179"/>
        <end position="200"/>
    </location>
</feature>
<dbReference type="Pfam" id="PF07786">
    <property type="entry name" value="HGSNAT_cat"/>
    <property type="match status" value="1"/>
</dbReference>
<keyword evidence="1" id="KW-0472">Membrane</keyword>
<name>F5XXY2_RAMTT</name>
<proteinExistence type="predicted"/>
<keyword evidence="1" id="KW-1133">Transmembrane helix</keyword>
<dbReference type="KEGG" id="rta:Rta_20240"/>
<evidence type="ECO:0000313" key="4">
    <source>
        <dbReference type="Proteomes" id="UP000008385"/>
    </source>
</evidence>
<accession>F5XXY2</accession>
<feature type="transmembrane region" description="Helical" evidence="1">
    <location>
        <begin position="50"/>
        <end position="71"/>
    </location>
</feature>
<dbReference type="PATRIC" id="fig|365046.3.peg.2067"/>
<dbReference type="EMBL" id="CP000245">
    <property type="protein sequence ID" value="AEG93117.1"/>
    <property type="molecule type" value="Genomic_DNA"/>
</dbReference>
<feature type="transmembrane region" description="Helical" evidence="1">
    <location>
        <begin position="83"/>
        <end position="100"/>
    </location>
</feature>
<dbReference type="STRING" id="365046.Rta_20240"/>
<sequence>MRVMPPRRHDRIDALRGLAIVWMTAFHFCFDLNHFGWLKQDFYTDPFWTWQRTAIVSLFLFCAGLGQAAAVEQGQRWPRFWKRWAQVAGCALLVTAGSYLMFPRSFIYFGVLHGIAVMLIIVRLTAGWGRWLWLAGALAIAAKFAASHAHALGVAPGFLNDAAWNWLGLIGRKPVTEDYVPLLPWLGVMWWGMAAGQWLLRRRPERVAGRLPTAAAPLAWLGRWSLSWYMLHQPVLIGLMTAWRWA</sequence>
<dbReference type="InterPro" id="IPR012429">
    <property type="entry name" value="HGSNAT_cat"/>
</dbReference>
<keyword evidence="1" id="KW-0812">Transmembrane</keyword>
<keyword evidence="4" id="KW-1185">Reference proteome</keyword>
<gene>
    <name evidence="3" type="ordered locus">Rta_20240</name>
</gene>
<protein>
    <submittedName>
        <fullName evidence="3">Candidate membrane protein</fullName>
    </submittedName>
</protein>
<evidence type="ECO:0000313" key="3">
    <source>
        <dbReference type="EMBL" id="AEG93117.1"/>
    </source>
</evidence>
<organism evidence="3 4">
    <name type="scientific">Ramlibacter tataouinensis (strain ATCC BAA-407 / DSM 14655 / LMG 21543 / TTB310)</name>
    <dbReference type="NCBI Taxonomy" id="365046"/>
    <lineage>
        <taxon>Bacteria</taxon>
        <taxon>Pseudomonadati</taxon>
        <taxon>Pseudomonadota</taxon>
        <taxon>Betaproteobacteria</taxon>
        <taxon>Burkholderiales</taxon>
        <taxon>Comamonadaceae</taxon>
        <taxon>Ramlibacter</taxon>
    </lineage>
</organism>
<dbReference type="eggNOG" id="COG3503">
    <property type="taxonomic scope" value="Bacteria"/>
</dbReference>
<dbReference type="HOGENOM" id="CLU_067755_0_1_4"/>
<feature type="transmembrane region" description="Helical" evidence="1">
    <location>
        <begin position="106"/>
        <end position="124"/>
    </location>
</feature>
<feature type="domain" description="Heparan-alpha-glucosaminide N-acetyltransferase catalytic" evidence="2">
    <location>
        <begin position="8"/>
        <end position="234"/>
    </location>
</feature>
<feature type="transmembrane region" description="Helical" evidence="1">
    <location>
        <begin position="131"/>
        <end position="159"/>
    </location>
</feature>
<dbReference type="AlphaFoldDB" id="F5XXY2"/>